<sequence length="420" mass="41510">MESCTTISDSLNAARRFRMMQSLAAGGGGGGGGGGSGCAGATFAPIMGGATSTTQRLSRLGISSMGELAPLTSVPLTSAPLAAHCSSDWVCALLTEGGGGGGGCGAASGTNEVISIGKEPAASASASAKTVATATAIARLTNCLATLSGPDGGCSAPSGIYAVPMAITTVAPDTPAAAAAPAPTSSAGTASTALAAEGVVAVQQQQNNISIISGDGRGGSGLPGVLRNWFVDILGQQSSILTLSRAPSNSTKHKARGSVHHQLRSVYTPVPASSDADADVAIAAGGDAGGGGGRGVRAVAAGGGGGGGAGIVSTSNVSIGLGGSVALTPWAAAPVKLNSTFYSDDGFGDPEAGPGSQCWTVRQVLSYLKARPGMYITHLIMVCMLDDDLTVGPKAEFCLVQLYRTTYQQKNRFRFDRVQQ</sequence>
<organism evidence="1 2">
    <name type="scientific">Volvox africanus</name>
    <dbReference type="NCBI Taxonomy" id="51714"/>
    <lineage>
        <taxon>Eukaryota</taxon>
        <taxon>Viridiplantae</taxon>
        <taxon>Chlorophyta</taxon>
        <taxon>core chlorophytes</taxon>
        <taxon>Chlorophyceae</taxon>
        <taxon>CS clade</taxon>
        <taxon>Chlamydomonadales</taxon>
        <taxon>Volvocaceae</taxon>
        <taxon>Volvox</taxon>
    </lineage>
</organism>
<name>A0A8J4F869_9CHLO</name>
<dbReference type="AlphaFoldDB" id="A0A8J4F869"/>
<proteinExistence type="predicted"/>
<dbReference type="EMBL" id="BNCO01000062">
    <property type="protein sequence ID" value="GIL63974.1"/>
    <property type="molecule type" value="Genomic_DNA"/>
</dbReference>
<keyword evidence="2" id="KW-1185">Reference proteome</keyword>
<reference evidence="1" key="1">
    <citation type="journal article" date="2021" name="Proc. Natl. Acad. Sci. U.S.A.">
        <title>Three genomes in the algal genus Volvox reveal the fate of a haploid sex-determining region after a transition to homothallism.</title>
        <authorList>
            <person name="Yamamoto K."/>
            <person name="Hamaji T."/>
            <person name="Kawai-Toyooka H."/>
            <person name="Matsuzaki R."/>
            <person name="Takahashi F."/>
            <person name="Nishimura Y."/>
            <person name="Kawachi M."/>
            <person name="Noguchi H."/>
            <person name="Minakuchi Y."/>
            <person name="Umen J.G."/>
            <person name="Toyoda A."/>
            <person name="Nozaki H."/>
        </authorList>
    </citation>
    <scope>NUCLEOTIDE SEQUENCE</scope>
    <source>
        <strain evidence="1">NIES-3780</strain>
    </source>
</reference>
<evidence type="ECO:0000313" key="2">
    <source>
        <dbReference type="Proteomes" id="UP000747399"/>
    </source>
</evidence>
<comment type="caution">
    <text evidence="1">The sequence shown here is derived from an EMBL/GenBank/DDBJ whole genome shotgun (WGS) entry which is preliminary data.</text>
</comment>
<gene>
    <name evidence="1" type="ORF">Vafri_17946</name>
</gene>
<protein>
    <submittedName>
        <fullName evidence="1">Uncharacterized protein</fullName>
    </submittedName>
</protein>
<dbReference type="Proteomes" id="UP000747399">
    <property type="component" value="Unassembled WGS sequence"/>
</dbReference>
<accession>A0A8J4F869</accession>
<evidence type="ECO:0000313" key="1">
    <source>
        <dbReference type="EMBL" id="GIL63974.1"/>
    </source>
</evidence>